<keyword evidence="2" id="KW-0456">Lyase</keyword>
<feature type="domain" description="Guanylate cyclase" evidence="1">
    <location>
        <begin position="214"/>
        <end position="349"/>
    </location>
</feature>
<dbReference type="SUPFAM" id="SSF55073">
    <property type="entry name" value="Nucleotide cyclase"/>
    <property type="match status" value="1"/>
</dbReference>
<dbReference type="EMBL" id="OOFM01000002">
    <property type="protein sequence ID" value="SPL62386.1"/>
    <property type="molecule type" value="Genomic_DNA"/>
</dbReference>
<accession>A0A2P9HE49</accession>
<proteinExistence type="predicted"/>
<sequence length="407" mass="43765">MKYESDRSAEITRWILAEGTTTQDPATFVTELGALMASVMPLQTLEISFPSLHPLHQVVTTTWCADDGVHVQTTGHGDAEDLELKQSAIQQLLEEGKAGGRWNLRDGETIAFPHLVSLTRQGHTDYVLRIVQFSEATVISGTAISIATMDPAGFSTDNVSSFDAILPALGLAIHRMVVSRMVSDVLRFYVGPRTANRVLAGEIERGIGQAIYAAILLADLKNFTQLSEKYAPGEIVGWLNEHFEAIGSAVEAEGGEILKLIGDSLLAIFPVGSARHSTIAACRDALAAAQHAAAATDRLNLSRPLGEAPRISVDLVLHLGEVYYGNIGAAQRLDFTVIGRVVNEAARLEALCDQLGRQLLLSESFAEHCETPTEHLGNFQLKGVSQPQAVYGVSGISDDVEPTTSNI</sequence>
<dbReference type="GO" id="GO:0006171">
    <property type="term" value="P:cAMP biosynthetic process"/>
    <property type="evidence" value="ECO:0007669"/>
    <property type="project" value="TreeGrafter"/>
</dbReference>
<evidence type="ECO:0000313" key="2">
    <source>
        <dbReference type="EMBL" id="SPL62386.1"/>
    </source>
</evidence>
<dbReference type="GO" id="GO:0004016">
    <property type="term" value="F:adenylate cyclase activity"/>
    <property type="evidence" value="ECO:0007669"/>
    <property type="project" value="UniProtKB-EC"/>
</dbReference>
<dbReference type="EC" id="4.6.1.2" evidence="2"/>
<dbReference type="InterPro" id="IPR050697">
    <property type="entry name" value="Adenylyl/Guanylyl_Cyclase_3/4"/>
</dbReference>
<dbReference type="GO" id="GO:0035556">
    <property type="term" value="P:intracellular signal transduction"/>
    <property type="evidence" value="ECO:0007669"/>
    <property type="project" value="InterPro"/>
</dbReference>
<dbReference type="GO" id="GO:0004383">
    <property type="term" value="F:guanylate cyclase activity"/>
    <property type="evidence" value="ECO:0007669"/>
    <property type="project" value="UniProtKB-EC"/>
</dbReference>
<dbReference type="InterPro" id="IPR001054">
    <property type="entry name" value="A/G_cyclase"/>
</dbReference>
<dbReference type="PROSITE" id="PS50125">
    <property type="entry name" value="GUANYLATE_CYCLASE_2"/>
    <property type="match status" value="1"/>
</dbReference>
<dbReference type="AlphaFoldDB" id="A0A2P9HE49"/>
<dbReference type="InterPro" id="IPR029787">
    <property type="entry name" value="Nucleotide_cyclase"/>
</dbReference>
<dbReference type="Pfam" id="PF00211">
    <property type="entry name" value="Guanylate_cyc"/>
    <property type="match status" value="1"/>
</dbReference>
<dbReference type="SMART" id="SM00044">
    <property type="entry name" value="CYCc"/>
    <property type="match status" value="1"/>
</dbReference>
<name>A0A2P9HE49_9HYPH</name>
<protein>
    <submittedName>
        <fullName evidence="2">Adenylate cyclase / Guanylate cyclase</fullName>
        <ecNumber evidence="2">4.6.1.1</ecNumber>
        <ecNumber evidence="2">4.6.1.2</ecNumber>
    </submittedName>
</protein>
<dbReference type="EC" id="4.6.1.1" evidence="2"/>
<organism evidence="2 3">
    <name type="scientific">Ochrobactrum soli</name>
    <dbReference type="NCBI Taxonomy" id="2448455"/>
    <lineage>
        <taxon>Bacteria</taxon>
        <taxon>Pseudomonadati</taxon>
        <taxon>Pseudomonadota</taxon>
        <taxon>Alphaproteobacteria</taxon>
        <taxon>Hyphomicrobiales</taxon>
        <taxon>Brucellaceae</taxon>
        <taxon>Brucella/Ochrobactrum group</taxon>
        <taxon>Ochrobactrum</taxon>
    </lineage>
</organism>
<dbReference type="PANTHER" id="PTHR43081">
    <property type="entry name" value="ADENYLATE CYCLASE, TERMINAL-DIFFERENTIATION SPECIFIC-RELATED"/>
    <property type="match status" value="1"/>
</dbReference>
<dbReference type="CDD" id="cd07302">
    <property type="entry name" value="CHD"/>
    <property type="match status" value="1"/>
</dbReference>
<evidence type="ECO:0000313" key="3">
    <source>
        <dbReference type="Proteomes" id="UP000246073"/>
    </source>
</evidence>
<gene>
    <name evidence="2" type="ORF">OHAE_5454</name>
</gene>
<dbReference type="PANTHER" id="PTHR43081:SF11">
    <property type="entry name" value="BLR2264 PROTEIN"/>
    <property type="match status" value="1"/>
</dbReference>
<evidence type="ECO:0000259" key="1">
    <source>
        <dbReference type="PROSITE" id="PS50125"/>
    </source>
</evidence>
<reference evidence="3" key="1">
    <citation type="submission" date="2017-12" db="EMBL/GenBank/DDBJ databases">
        <authorList>
            <person name="Diaz M."/>
        </authorList>
    </citation>
    <scope>NUCLEOTIDE SEQUENCE [LARGE SCALE GENOMIC DNA]</scope>
    <source>
        <strain evidence="3">FI11154</strain>
    </source>
</reference>
<dbReference type="RefSeq" id="WP_109366528.1">
    <property type="nucleotide sequence ID" value="NZ_OOFM01000002.1"/>
</dbReference>
<dbReference type="Proteomes" id="UP000246073">
    <property type="component" value="Unassembled WGS sequence"/>
</dbReference>
<dbReference type="Gene3D" id="3.30.70.1230">
    <property type="entry name" value="Nucleotide cyclase"/>
    <property type="match status" value="1"/>
</dbReference>